<evidence type="ECO:0000313" key="11">
    <source>
        <dbReference type="EnsemblMetazoa" id="XP_020897263.1"/>
    </source>
</evidence>
<dbReference type="OrthoDB" id="410725at2759"/>
<feature type="transmembrane region" description="Helical" evidence="10">
    <location>
        <begin position="315"/>
        <end position="340"/>
    </location>
</feature>
<feature type="transmembrane region" description="Helical" evidence="10">
    <location>
        <begin position="286"/>
        <end position="308"/>
    </location>
</feature>
<evidence type="ECO:0000256" key="6">
    <source>
        <dbReference type="ARBA" id="ARBA00022824"/>
    </source>
</evidence>
<evidence type="ECO:0000256" key="1">
    <source>
        <dbReference type="ARBA" id="ARBA00004127"/>
    </source>
</evidence>
<dbReference type="Pfam" id="PF07787">
    <property type="entry name" value="TMEM43"/>
    <property type="match status" value="2"/>
</dbReference>
<dbReference type="GO" id="GO:0005637">
    <property type="term" value="C:nuclear inner membrane"/>
    <property type="evidence" value="ECO:0007669"/>
    <property type="project" value="TreeGrafter"/>
</dbReference>
<comment type="subcellular location">
    <subcellularLocation>
        <location evidence="1">Endomembrane system</location>
        <topology evidence="1">Multi-pass membrane protein</topology>
    </subcellularLocation>
    <subcellularLocation>
        <location evidence="3">Endoplasmic reticulum membrane</location>
    </subcellularLocation>
    <subcellularLocation>
        <location evidence="2">Nucleus envelope</location>
    </subcellularLocation>
</comment>
<sequence length="375" mass="41824">MYRAHHPDDPGMHIRDQFTDSHTRVAYKSNPGFLDRIQSSCGATLFGIVLVIVAFPVLYWNEGRAVETALSLDEGLREVVSLHTIDQIQDQYHGKLVHISGQLRTDMVLNDGEYSVAVKAVKLKREVEMYQWVEHKSTKEYNEGDKTRVESTFSYNKEWKSTIISSHDFDNPSRHQNPSSIPVSAYVKEADPVFVGAFRISKGLIGKINDYHGLQAKEIPTGSDIMIQDGIFYHSHNPFSPQVGDVRVRFSYAGLSGKSRLGEPLTEIFDAEHSVNSVVTWALRGVGWFMLFFGFVMMTSILTTLVSWLPIVRELVGLGVIITCLCLSTSLSLVTIAIGWIAHRPLLGMALLAAAAVPILLSKFKQGGKKKESKL</sequence>
<evidence type="ECO:0000256" key="2">
    <source>
        <dbReference type="ARBA" id="ARBA00004259"/>
    </source>
</evidence>
<dbReference type="GeneID" id="110236118"/>
<dbReference type="AlphaFoldDB" id="A0A913X124"/>
<evidence type="ECO:0000256" key="5">
    <source>
        <dbReference type="ARBA" id="ARBA00022692"/>
    </source>
</evidence>
<evidence type="ECO:0000256" key="4">
    <source>
        <dbReference type="ARBA" id="ARBA00006627"/>
    </source>
</evidence>
<evidence type="ECO:0000256" key="7">
    <source>
        <dbReference type="ARBA" id="ARBA00022989"/>
    </source>
</evidence>
<dbReference type="RefSeq" id="XP_020897263.1">
    <property type="nucleotide sequence ID" value="XM_021041604.1"/>
</dbReference>
<keyword evidence="5 10" id="KW-0812">Transmembrane</keyword>
<evidence type="ECO:0000313" key="12">
    <source>
        <dbReference type="Proteomes" id="UP000887567"/>
    </source>
</evidence>
<keyword evidence="6" id="KW-0256">Endoplasmic reticulum</keyword>
<protein>
    <recommendedName>
        <fullName evidence="13">Transmembrane protein 43</fullName>
    </recommendedName>
</protein>
<name>A0A913X124_EXADI</name>
<comment type="similarity">
    <text evidence="4">Belongs to the TMEM43 family.</text>
</comment>
<evidence type="ECO:0000256" key="3">
    <source>
        <dbReference type="ARBA" id="ARBA00004586"/>
    </source>
</evidence>
<dbReference type="Proteomes" id="UP000887567">
    <property type="component" value="Unplaced"/>
</dbReference>
<reference evidence="11" key="1">
    <citation type="submission" date="2022-11" db="UniProtKB">
        <authorList>
            <consortium name="EnsemblMetazoa"/>
        </authorList>
    </citation>
    <scope>IDENTIFICATION</scope>
</reference>
<dbReference type="GO" id="GO:0071763">
    <property type="term" value="P:nuclear membrane organization"/>
    <property type="evidence" value="ECO:0007669"/>
    <property type="project" value="TreeGrafter"/>
</dbReference>
<evidence type="ECO:0008006" key="13">
    <source>
        <dbReference type="Google" id="ProtNLM"/>
    </source>
</evidence>
<dbReference type="EnsemblMetazoa" id="XM_021041604.1">
    <property type="protein sequence ID" value="XP_020897263.1"/>
    <property type="gene ID" value="LOC110236118"/>
</dbReference>
<feature type="transmembrane region" description="Helical" evidence="10">
    <location>
        <begin position="41"/>
        <end position="60"/>
    </location>
</feature>
<dbReference type="GO" id="GO:0005789">
    <property type="term" value="C:endoplasmic reticulum membrane"/>
    <property type="evidence" value="ECO:0007669"/>
    <property type="project" value="UniProtKB-SubCell"/>
</dbReference>
<accession>A0A913X124</accession>
<evidence type="ECO:0000256" key="9">
    <source>
        <dbReference type="ARBA" id="ARBA00023242"/>
    </source>
</evidence>
<proteinExistence type="inferred from homology"/>
<keyword evidence="9" id="KW-0539">Nucleus</keyword>
<dbReference type="GO" id="GO:0006629">
    <property type="term" value="P:lipid metabolic process"/>
    <property type="evidence" value="ECO:0007669"/>
    <property type="project" value="TreeGrafter"/>
</dbReference>
<evidence type="ECO:0000256" key="8">
    <source>
        <dbReference type="ARBA" id="ARBA00023136"/>
    </source>
</evidence>
<dbReference type="PANTHER" id="PTHR13416:SF2">
    <property type="entry name" value="TRANSMEMBRANE PROTEIN 43"/>
    <property type="match status" value="1"/>
</dbReference>
<keyword evidence="7 10" id="KW-1133">Transmembrane helix</keyword>
<evidence type="ECO:0000256" key="10">
    <source>
        <dbReference type="SAM" id="Phobius"/>
    </source>
</evidence>
<feature type="transmembrane region" description="Helical" evidence="10">
    <location>
        <begin position="346"/>
        <end position="364"/>
    </location>
</feature>
<keyword evidence="8 10" id="KW-0472">Membrane</keyword>
<dbReference type="PANTHER" id="PTHR13416">
    <property type="match status" value="1"/>
</dbReference>
<keyword evidence="12" id="KW-1185">Reference proteome</keyword>
<dbReference type="InterPro" id="IPR012430">
    <property type="entry name" value="TMEM43_fam"/>
</dbReference>
<organism evidence="11 12">
    <name type="scientific">Exaiptasia diaphana</name>
    <name type="common">Tropical sea anemone</name>
    <name type="synonym">Aiptasia pulchella</name>
    <dbReference type="NCBI Taxonomy" id="2652724"/>
    <lineage>
        <taxon>Eukaryota</taxon>
        <taxon>Metazoa</taxon>
        <taxon>Cnidaria</taxon>
        <taxon>Anthozoa</taxon>
        <taxon>Hexacorallia</taxon>
        <taxon>Actiniaria</taxon>
        <taxon>Aiptasiidae</taxon>
        <taxon>Exaiptasia</taxon>
    </lineage>
</organism>